<accession>A0A165I1R8</accession>
<dbReference type="InParanoid" id="A0A165I1R8"/>
<dbReference type="GeneID" id="63824519"/>
<organism evidence="2 3">
    <name type="scientific">Laetiporus sulphureus 93-53</name>
    <dbReference type="NCBI Taxonomy" id="1314785"/>
    <lineage>
        <taxon>Eukaryota</taxon>
        <taxon>Fungi</taxon>
        <taxon>Dikarya</taxon>
        <taxon>Basidiomycota</taxon>
        <taxon>Agaricomycotina</taxon>
        <taxon>Agaricomycetes</taxon>
        <taxon>Polyporales</taxon>
        <taxon>Laetiporus</taxon>
    </lineage>
</organism>
<protein>
    <submittedName>
        <fullName evidence="2">Uncharacterized protein</fullName>
    </submittedName>
</protein>
<sequence>MASPPETPSCWLAPRRTFFPVCLTAVIVLLTLDSLAELPARSGSGDHQEPTERSSRYQSILCDVSNSPPSTSLIATENELECTFIVHSVAQRRPSDESRNVLLRILSSAKLLTVFGNACTANRVPISGHTDNQHRGPRRMTAFSHSPGMDASDV</sequence>
<dbReference type="AlphaFoldDB" id="A0A165I1R8"/>
<gene>
    <name evidence="2" type="ORF">LAESUDRAFT_718738</name>
</gene>
<dbReference type="Proteomes" id="UP000076871">
    <property type="component" value="Unassembled WGS sequence"/>
</dbReference>
<dbReference type="EMBL" id="KV427605">
    <property type="protein sequence ID" value="KZT12478.1"/>
    <property type="molecule type" value="Genomic_DNA"/>
</dbReference>
<keyword evidence="3" id="KW-1185">Reference proteome</keyword>
<name>A0A165I1R8_9APHY</name>
<feature type="region of interest" description="Disordered" evidence="1">
    <location>
        <begin position="126"/>
        <end position="154"/>
    </location>
</feature>
<proteinExistence type="predicted"/>
<evidence type="ECO:0000256" key="1">
    <source>
        <dbReference type="SAM" id="MobiDB-lite"/>
    </source>
</evidence>
<evidence type="ECO:0000313" key="2">
    <source>
        <dbReference type="EMBL" id="KZT12478.1"/>
    </source>
</evidence>
<dbReference type="RefSeq" id="XP_040769988.1">
    <property type="nucleotide sequence ID" value="XM_040907490.1"/>
</dbReference>
<reference evidence="2 3" key="1">
    <citation type="journal article" date="2016" name="Mol. Biol. Evol.">
        <title>Comparative Genomics of Early-Diverging Mushroom-Forming Fungi Provides Insights into the Origins of Lignocellulose Decay Capabilities.</title>
        <authorList>
            <person name="Nagy L.G."/>
            <person name="Riley R."/>
            <person name="Tritt A."/>
            <person name="Adam C."/>
            <person name="Daum C."/>
            <person name="Floudas D."/>
            <person name="Sun H."/>
            <person name="Yadav J.S."/>
            <person name="Pangilinan J."/>
            <person name="Larsson K.H."/>
            <person name="Matsuura K."/>
            <person name="Barry K."/>
            <person name="Labutti K."/>
            <person name="Kuo R."/>
            <person name="Ohm R.A."/>
            <person name="Bhattacharya S.S."/>
            <person name="Shirouzu T."/>
            <person name="Yoshinaga Y."/>
            <person name="Martin F.M."/>
            <person name="Grigoriev I.V."/>
            <person name="Hibbett D.S."/>
        </authorList>
    </citation>
    <scope>NUCLEOTIDE SEQUENCE [LARGE SCALE GENOMIC DNA]</scope>
    <source>
        <strain evidence="2 3">93-53</strain>
    </source>
</reference>
<evidence type="ECO:0000313" key="3">
    <source>
        <dbReference type="Proteomes" id="UP000076871"/>
    </source>
</evidence>